<feature type="region of interest" description="Disordered" evidence="1">
    <location>
        <begin position="228"/>
        <end position="257"/>
    </location>
</feature>
<sequence length="372" mass="42339">MDALYGDIFGADVGDNHSDDDSDRELDEQYVKGSALRCDKCRYKPRLCKSCRLRLRSQHAKKTSALERASAPLRQAPPAGQRGSDGRSGSGSWWSLWDTPPQAYHAEVRRRSAEPPRSVRPAQARSRPAQEGVRFENPEDRSQSSSWDRSCESCSTETRVTTQQTCSFGGQSDVWEASSVHYESTGIFRASQDGDLGLDLDVRFAEKRRTVTHFRHCEANHSDRLFHGHHQRAAHRHRRVGRNRDATHDPEDITPNPSPYEERIVRSVYRLPYTCSTGHAVGLAMWHLWTPNHLESWGCFAHKRVVLRCAGLVGFAETILHGRLPESVGIWRIVSCIVFLEWPRKLLDMMLDSMKGLSTWFRGSETRVEDVD</sequence>
<evidence type="ECO:0000256" key="1">
    <source>
        <dbReference type="SAM" id="MobiDB-lite"/>
    </source>
</evidence>
<proteinExistence type="predicted"/>
<feature type="compositionally biased region" description="Basic residues" evidence="1">
    <location>
        <begin position="228"/>
        <end position="241"/>
    </location>
</feature>
<dbReference type="AlphaFoldDB" id="A0AAV9GS97"/>
<evidence type="ECO:0000313" key="3">
    <source>
        <dbReference type="Proteomes" id="UP001321760"/>
    </source>
</evidence>
<organism evidence="2 3">
    <name type="scientific">Podospora aff. communis PSN243</name>
    <dbReference type="NCBI Taxonomy" id="3040156"/>
    <lineage>
        <taxon>Eukaryota</taxon>
        <taxon>Fungi</taxon>
        <taxon>Dikarya</taxon>
        <taxon>Ascomycota</taxon>
        <taxon>Pezizomycotina</taxon>
        <taxon>Sordariomycetes</taxon>
        <taxon>Sordariomycetidae</taxon>
        <taxon>Sordariales</taxon>
        <taxon>Podosporaceae</taxon>
        <taxon>Podospora</taxon>
    </lineage>
</organism>
<reference evidence="2" key="1">
    <citation type="journal article" date="2023" name="Mol. Phylogenet. Evol.">
        <title>Genome-scale phylogeny and comparative genomics of the fungal order Sordariales.</title>
        <authorList>
            <person name="Hensen N."/>
            <person name="Bonometti L."/>
            <person name="Westerberg I."/>
            <person name="Brannstrom I.O."/>
            <person name="Guillou S."/>
            <person name="Cros-Aarteil S."/>
            <person name="Calhoun S."/>
            <person name="Haridas S."/>
            <person name="Kuo A."/>
            <person name="Mondo S."/>
            <person name="Pangilinan J."/>
            <person name="Riley R."/>
            <person name="LaButti K."/>
            <person name="Andreopoulos B."/>
            <person name="Lipzen A."/>
            <person name="Chen C."/>
            <person name="Yan M."/>
            <person name="Daum C."/>
            <person name="Ng V."/>
            <person name="Clum A."/>
            <person name="Steindorff A."/>
            <person name="Ohm R.A."/>
            <person name="Martin F."/>
            <person name="Silar P."/>
            <person name="Natvig D.O."/>
            <person name="Lalanne C."/>
            <person name="Gautier V."/>
            <person name="Ament-Velasquez S.L."/>
            <person name="Kruys A."/>
            <person name="Hutchinson M.I."/>
            <person name="Powell A.J."/>
            <person name="Barry K."/>
            <person name="Miller A.N."/>
            <person name="Grigoriev I.V."/>
            <person name="Debuchy R."/>
            <person name="Gladieux P."/>
            <person name="Hiltunen Thoren M."/>
            <person name="Johannesson H."/>
        </authorList>
    </citation>
    <scope>NUCLEOTIDE SEQUENCE</scope>
    <source>
        <strain evidence="2">PSN243</strain>
    </source>
</reference>
<reference evidence="2" key="2">
    <citation type="submission" date="2023-05" db="EMBL/GenBank/DDBJ databases">
        <authorList>
            <consortium name="Lawrence Berkeley National Laboratory"/>
            <person name="Steindorff A."/>
            <person name="Hensen N."/>
            <person name="Bonometti L."/>
            <person name="Westerberg I."/>
            <person name="Brannstrom I.O."/>
            <person name="Guillou S."/>
            <person name="Cros-Aarteil S."/>
            <person name="Calhoun S."/>
            <person name="Haridas S."/>
            <person name="Kuo A."/>
            <person name="Mondo S."/>
            <person name="Pangilinan J."/>
            <person name="Riley R."/>
            <person name="Labutti K."/>
            <person name="Andreopoulos B."/>
            <person name="Lipzen A."/>
            <person name="Chen C."/>
            <person name="Yanf M."/>
            <person name="Daum C."/>
            <person name="Ng V."/>
            <person name="Clum A."/>
            <person name="Ohm R."/>
            <person name="Martin F."/>
            <person name="Silar P."/>
            <person name="Natvig D."/>
            <person name="Lalanne C."/>
            <person name="Gautier V."/>
            <person name="Ament-Velasquez S.L."/>
            <person name="Kruys A."/>
            <person name="Hutchinson M.I."/>
            <person name="Powell A.J."/>
            <person name="Barry K."/>
            <person name="Miller A.N."/>
            <person name="Grigoriev I.V."/>
            <person name="Debuchy R."/>
            <person name="Gladieux P."/>
            <person name="Thoren M.H."/>
            <person name="Johannesson H."/>
        </authorList>
    </citation>
    <scope>NUCLEOTIDE SEQUENCE</scope>
    <source>
        <strain evidence="2">PSN243</strain>
    </source>
</reference>
<feature type="compositionally biased region" description="Basic and acidic residues" evidence="1">
    <location>
        <begin position="242"/>
        <end position="251"/>
    </location>
</feature>
<comment type="caution">
    <text evidence="2">The sequence shown here is derived from an EMBL/GenBank/DDBJ whole genome shotgun (WGS) entry which is preliminary data.</text>
</comment>
<keyword evidence="3" id="KW-1185">Reference proteome</keyword>
<dbReference type="EMBL" id="MU865929">
    <property type="protein sequence ID" value="KAK4451158.1"/>
    <property type="molecule type" value="Genomic_DNA"/>
</dbReference>
<dbReference type="Proteomes" id="UP001321760">
    <property type="component" value="Unassembled WGS sequence"/>
</dbReference>
<protein>
    <recommendedName>
        <fullName evidence="4">Zn(2)-C6 fungal-type domain-containing protein</fullName>
    </recommendedName>
</protein>
<evidence type="ECO:0008006" key="4">
    <source>
        <dbReference type="Google" id="ProtNLM"/>
    </source>
</evidence>
<feature type="region of interest" description="Disordered" evidence="1">
    <location>
        <begin position="9"/>
        <end position="28"/>
    </location>
</feature>
<feature type="region of interest" description="Disordered" evidence="1">
    <location>
        <begin position="62"/>
        <end position="151"/>
    </location>
</feature>
<name>A0AAV9GS97_9PEZI</name>
<feature type="compositionally biased region" description="Basic and acidic residues" evidence="1">
    <location>
        <begin position="133"/>
        <end position="142"/>
    </location>
</feature>
<accession>A0AAV9GS97</accession>
<evidence type="ECO:0000313" key="2">
    <source>
        <dbReference type="EMBL" id="KAK4451158.1"/>
    </source>
</evidence>
<gene>
    <name evidence="2" type="ORF">QBC34DRAFT_401442</name>
</gene>